<feature type="region of interest" description="Disordered" evidence="1">
    <location>
        <begin position="84"/>
        <end position="119"/>
    </location>
</feature>
<evidence type="ECO:0000313" key="2">
    <source>
        <dbReference type="EMBL" id="GLR89750.1"/>
    </source>
</evidence>
<feature type="compositionally biased region" description="Basic and acidic residues" evidence="1">
    <location>
        <begin position="107"/>
        <end position="119"/>
    </location>
</feature>
<dbReference type="Proteomes" id="UP001156905">
    <property type="component" value="Unassembled WGS sequence"/>
</dbReference>
<dbReference type="EMBL" id="BSOW01000028">
    <property type="protein sequence ID" value="GLR89750.1"/>
    <property type="molecule type" value="Genomic_DNA"/>
</dbReference>
<gene>
    <name evidence="2" type="ORF">GCM10007857_64640</name>
</gene>
<reference evidence="3" key="1">
    <citation type="journal article" date="2019" name="Int. J. Syst. Evol. Microbiol.">
        <title>The Global Catalogue of Microorganisms (GCM) 10K type strain sequencing project: providing services to taxonomists for standard genome sequencing and annotation.</title>
        <authorList>
            <consortium name="The Broad Institute Genomics Platform"/>
            <consortium name="The Broad Institute Genome Sequencing Center for Infectious Disease"/>
            <person name="Wu L."/>
            <person name="Ma J."/>
        </authorList>
    </citation>
    <scope>NUCLEOTIDE SEQUENCE [LARGE SCALE GENOMIC DNA]</scope>
    <source>
        <strain evidence="3">NBRC 102520</strain>
    </source>
</reference>
<feature type="compositionally biased region" description="Polar residues" evidence="1">
    <location>
        <begin position="87"/>
        <end position="104"/>
    </location>
</feature>
<name>A0ABQ6B5U9_9BRAD</name>
<accession>A0ABQ6B5U9</accession>
<sequence>MTNDHKCQTESRTERGNATSDVVEGVSIVDQTIDRTPKGDFLDHTISVWQPYTDRSLTREDAREMIHNVVGFFRILREWAEEERCSTGLTESSPLQPQISQAQPDSGPRKESARMKGAR</sequence>
<evidence type="ECO:0000313" key="3">
    <source>
        <dbReference type="Proteomes" id="UP001156905"/>
    </source>
</evidence>
<keyword evidence="3" id="KW-1185">Reference proteome</keyword>
<dbReference type="RefSeq" id="WP_284272100.1">
    <property type="nucleotide sequence ID" value="NZ_BSOW01000028.1"/>
</dbReference>
<feature type="compositionally biased region" description="Basic and acidic residues" evidence="1">
    <location>
        <begin position="1"/>
        <end position="15"/>
    </location>
</feature>
<feature type="region of interest" description="Disordered" evidence="1">
    <location>
        <begin position="1"/>
        <end position="23"/>
    </location>
</feature>
<proteinExistence type="predicted"/>
<evidence type="ECO:0000256" key="1">
    <source>
        <dbReference type="SAM" id="MobiDB-lite"/>
    </source>
</evidence>
<protein>
    <submittedName>
        <fullName evidence="2">Uncharacterized protein</fullName>
    </submittedName>
</protein>
<organism evidence="2 3">
    <name type="scientific">Bradyrhizobium iriomotense</name>
    <dbReference type="NCBI Taxonomy" id="441950"/>
    <lineage>
        <taxon>Bacteria</taxon>
        <taxon>Pseudomonadati</taxon>
        <taxon>Pseudomonadota</taxon>
        <taxon>Alphaproteobacteria</taxon>
        <taxon>Hyphomicrobiales</taxon>
        <taxon>Nitrobacteraceae</taxon>
        <taxon>Bradyrhizobium</taxon>
    </lineage>
</organism>
<comment type="caution">
    <text evidence="2">The sequence shown here is derived from an EMBL/GenBank/DDBJ whole genome shotgun (WGS) entry which is preliminary data.</text>
</comment>